<keyword evidence="2" id="KW-1133">Transmembrane helix</keyword>
<sequence length="424" mass="46598">MGQCFGILFSRFLLELNTTTVVTAWIFNLYQFLYNMTGPVLGPLVAEFGWRNLSFVNSLVLSIGTITSAFVSSPYTLFLTYSLLGGIGCGVLSNISYLIVPHYFKKRRGIANGIIMAWDCGGQFFGAQLIKILQDEYSFVGATLILGGIILNCCVGAALFHPVEWHVKNKSLAVKTTDREPSSIEETSRSKQEQNIESTPKAILNVLLRLLRSTVADLRILKSARAIVIALSTTMTFNGYLNYVALVPFAMQETGFSLGDAATCLSISAICNIVMRVVIAALSDTKCFSYRFTMMASSLTVSGTFTLLNDLTWLKVAMAVWGCGVGTYNGIFNLVMIHYMGLNQFIPTFGASLFVTGFGYLLIGPLAGYVRDLTDSYAKCIWVLASVSFSSFLLWLVMPLAVIFDLRRKKDETHEKKCSSGGQI</sequence>
<dbReference type="InterPro" id="IPR011701">
    <property type="entry name" value="MFS"/>
</dbReference>
<feature type="domain" description="Major facilitator superfamily (MFS) profile" evidence="3">
    <location>
        <begin position="1"/>
        <end position="403"/>
    </location>
</feature>
<feature type="transmembrane region" description="Helical" evidence="2">
    <location>
        <begin position="12"/>
        <end position="33"/>
    </location>
</feature>
<reference evidence="4 5" key="1">
    <citation type="submission" date="2023-11" db="EMBL/GenBank/DDBJ databases">
        <title>Halocaridina rubra genome assembly.</title>
        <authorList>
            <person name="Smith C."/>
        </authorList>
    </citation>
    <scope>NUCLEOTIDE SEQUENCE [LARGE SCALE GENOMIC DNA]</scope>
    <source>
        <strain evidence="4">EP-1</strain>
        <tissue evidence="4">Whole</tissue>
    </source>
</reference>
<gene>
    <name evidence="4" type="ORF">SK128_005855</name>
</gene>
<comment type="subcellular location">
    <subcellularLocation>
        <location evidence="1">Membrane</location>
        <topology evidence="1">Multi-pass membrane protein</topology>
    </subcellularLocation>
</comment>
<feature type="transmembrane region" description="Helical" evidence="2">
    <location>
        <begin position="256"/>
        <end position="278"/>
    </location>
</feature>
<protein>
    <recommendedName>
        <fullName evidence="3">Major facilitator superfamily (MFS) profile domain-containing protein</fullName>
    </recommendedName>
</protein>
<accession>A0AAN8XH24</accession>
<dbReference type="InterPro" id="IPR020846">
    <property type="entry name" value="MFS_dom"/>
</dbReference>
<feature type="transmembrane region" description="Helical" evidence="2">
    <location>
        <begin position="139"/>
        <end position="160"/>
    </location>
</feature>
<dbReference type="SUPFAM" id="SSF103473">
    <property type="entry name" value="MFS general substrate transporter"/>
    <property type="match status" value="1"/>
</dbReference>
<dbReference type="AlphaFoldDB" id="A0AAN8XH24"/>
<evidence type="ECO:0000313" key="5">
    <source>
        <dbReference type="Proteomes" id="UP001381693"/>
    </source>
</evidence>
<feature type="transmembrane region" description="Helical" evidence="2">
    <location>
        <begin position="78"/>
        <end position="100"/>
    </location>
</feature>
<dbReference type="PANTHER" id="PTHR11360">
    <property type="entry name" value="MONOCARBOXYLATE TRANSPORTER"/>
    <property type="match status" value="1"/>
</dbReference>
<evidence type="ECO:0000259" key="3">
    <source>
        <dbReference type="PROSITE" id="PS50850"/>
    </source>
</evidence>
<keyword evidence="2" id="KW-0472">Membrane</keyword>
<proteinExistence type="predicted"/>
<feature type="transmembrane region" description="Helical" evidence="2">
    <location>
        <begin position="53"/>
        <end position="71"/>
    </location>
</feature>
<organism evidence="4 5">
    <name type="scientific">Halocaridina rubra</name>
    <name type="common">Hawaiian red shrimp</name>
    <dbReference type="NCBI Taxonomy" id="373956"/>
    <lineage>
        <taxon>Eukaryota</taxon>
        <taxon>Metazoa</taxon>
        <taxon>Ecdysozoa</taxon>
        <taxon>Arthropoda</taxon>
        <taxon>Crustacea</taxon>
        <taxon>Multicrustacea</taxon>
        <taxon>Malacostraca</taxon>
        <taxon>Eumalacostraca</taxon>
        <taxon>Eucarida</taxon>
        <taxon>Decapoda</taxon>
        <taxon>Pleocyemata</taxon>
        <taxon>Caridea</taxon>
        <taxon>Atyoidea</taxon>
        <taxon>Atyidae</taxon>
        <taxon>Halocaridina</taxon>
    </lineage>
</organism>
<feature type="transmembrane region" description="Helical" evidence="2">
    <location>
        <begin position="349"/>
        <end position="369"/>
    </location>
</feature>
<dbReference type="Gene3D" id="1.20.1250.20">
    <property type="entry name" value="MFS general substrate transporter like domains"/>
    <property type="match status" value="1"/>
</dbReference>
<dbReference type="InterPro" id="IPR036259">
    <property type="entry name" value="MFS_trans_sf"/>
</dbReference>
<evidence type="ECO:0000313" key="4">
    <source>
        <dbReference type="EMBL" id="KAK7079034.1"/>
    </source>
</evidence>
<dbReference type="PANTHER" id="PTHR11360:SF306">
    <property type="entry name" value="RE01051P"/>
    <property type="match status" value="1"/>
</dbReference>
<keyword evidence="2" id="KW-0812">Transmembrane</keyword>
<keyword evidence="5" id="KW-1185">Reference proteome</keyword>
<dbReference type="Pfam" id="PF07690">
    <property type="entry name" value="MFS_1"/>
    <property type="match status" value="1"/>
</dbReference>
<feature type="transmembrane region" description="Helical" evidence="2">
    <location>
        <begin position="314"/>
        <end position="337"/>
    </location>
</feature>
<dbReference type="PROSITE" id="PS50850">
    <property type="entry name" value="MFS"/>
    <property type="match status" value="1"/>
</dbReference>
<dbReference type="Proteomes" id="UP001381693">
    <property type="component" value="Unassembled WGS sequence"/>
</dbReference>
<feature type="transmembrane region" description="Helical" evidence="2">
    <location>
        <begin position="381"/>
        <end position="404"/>
    </location>
</feature>
<name>A0AAN8XH24_HALRR</name>
<feature type="transmembrane region" description="Helical" evidence="2">
    <location>
        <begin position="226"/>
        <end position="250"/>
    </location>
</feature>
<evidence type="ECO:0000256" key="2">
    <source>
        <dbReference type="SAM" id="Phobius"/>
    </source>
</evidence>
<dbReference type="InterPro" id="IPR050327">
    <property type="entry name" value="Proton-linked_MCT"/>
</dbReference>
<dbReference type="EMBL" id="JAXCGZ010007596">
    <property type="protein sequence ID" value="KAK7079034.1"/>
    <property type="molecule type" value="Genomic_DNA"/>
</dbReference>
<dbReference type="GO" id="GO:0008028">
    <property type="term" value="F:monocarboxylic acid transmembrane transporter activity"/>
    <property type="evidence" value="ECO:0007669"/>
    <property type="project" value="TreeGrafter"/>
</dbReference>
<feature type="transmembrane region" description="Helical" evidence="2">
    <location>
        <begin position="290"/>
        <end position="308"/>
    </location>
</feature>
<comment type="caution">
    <text evidence="4">The sequence shown here is derived from an EMBL/GenBank/DDBJ whole genome shotgun (WGS) entry which is preliminary data.</text>
</comment>
<dbReference type="GO" id="GO:0016020">
    <property type="term" value="C:membrane"/>
    <property type="evidence" value="ECO:0007669"/>
    <property type="project" value="UniProtKB-SubCell"/>
</dbReference>
<evidence type="ECO:0000256" key="1">
    <source>
        <dbReference type="ARBA" id="ARBA00004141"/>
    </source>
</evidence>